<evidence type="ECO:0000256" key="3">
    <source>
        <dbReference type="ARBA" id="ARBA00022679"/>
    </source>
</evidence>
<evidence type="ECO:0000256" key="1">
    <source>
        <dbReference type="ARBA" id="ARBA00006962"/>
    </source>
</evidence>
<dbReference type="SUPFAM" id="SSF53756">
    <property type="entry name" value="UDP-Glycosyltransferase/glycogen phosphorylase"/>
    <property type="match status" value="1"/>
</dbReference>
<dbReference type="InterPro" id="IPR009695">
    <property type="entry name" value="Diacylglyc_glucosyltr_N"/>
</dbReference>
<organism evidence="5 6">
    <name type="scientific">Bacillus salipaludis</name>
    <dbReference type="NCBI Taxonomy" id="2547811"/>
    <lineage>
        <taxon>Bacteria</taxon>
        <taxon>Bacillati</taxon>
        <taxon>Bacillota</taxon>
        <taxon>Bacilli</taxon>
        <taxon>Bacillales</taxon>
        <taxon>Bacillaceae</taxon>
        <taxon>Bacillus</taxon>
    </lineage>
</organism>
<dbReference type="PANTHER" id="PTHR43025:SF3">
    <property type="entry name" value="MONOGALACTOSYLDIACYLGLYCEROL SYNTHASE 1, CHLOROPLASTIC"/>
    <property type="match status" value="1"/>
</dbReference>
<dbReference type="InterPro" id="IPR050519">
    <property type="entry name" value="Glycosyltransf_28_UgtP"/>
</dbReference>
<evidence type="ECO:0000313" key="5">
    <source>
        <dbReference type="EMBL" id="MFK9090186.1"/>
    </source>
</evidence>
<dbReference type="Gene3D" id="3.40.50.2000">
    <property type="entry name" value="Glycogen Phosphorylase B"/>
    <property type="match status" value="2"/>
</dbReference>
<comment type="similarity">
    <text evidence="1">Belongs to the glycosyltransferase 28 family.</text>
</comment>
<dbReference type="Proteomes" id="UP001623041">
    <property type="component" value="Unassembled WGS sequence"/>
</dbReference>
<sequence>MKKILFLPLLQMQSGHHQVAEALMDLLKNHTDNISVKKIDLLSYTNKSLEKMITNGYLNWIRYAPETYNLAYKSFFYMPTAKEHSFKWYQPFFLKKMEQLLEEEKPDLLVCTHGFPSYLLSKLKRKGKCNIPVINVYTDFFVNNVWGKDGVDLHFLPSQQVKETLFERYHISKQQMIVTGIPVHEEITRNAAIRKTNNGRPKILIAGGNSGLGGIVKLADELKHSTELDYFVLCGKNRKLYDEILSWNIKHIKPLTYLSSRSEMNKLYEAVDAIMTKPGGVTISESLQKRLPIFVHTMLPGQEKVNLRYLTDQKLVFELDHNASLEKQLLTVLKDQKKMNRWEQAIDSYQKGIEIATKEEMVELIKKVLDQHSKTTPSELVIHSQRFHSARALNGA</sequence>
<feature type="domain" description="Diacylglycerol glucosyltransferase N-terminal" evidence="4">
    <location>
        <begin position="16"/>
        <end position="183"/>
    </location>
</feature>
<evidence type="ECO:0000256" key="2">
    <source>
        <dbReference type="ARBA" id="ARBA00022676"/>
    </source>
</evidence>
<dbReference type="Pfam" id="PF06925">
    <property type="entry name" value="MGDG_synth"/>
    <property type="match status" value="1"/>
</dbReference>
<keyword evidence="2" id="KW-0328">Glycosyltransferase</keyword>
<dbReference type="EMBL" id="JBJHQH010000001">
    <property type="protein sequence ID" value="MFK9090186.1"/>
    <property type="molecule type" value="Genomic_DNA"/>
</dbReference>
<dbReference type="RefSeq" id="WP_406578886.1">
    <property type="nucleotide sequence ID" value="NZ_JBJHQH010000001.1"/>
</dbReference>
<proteinExistence type="inferred from homology"/>
<dbReference type="PANTHER" id="PTHR43025">
    <property type="entry name" value="MONOGALACTOSYLDIACYLGLYCEROL SYNTHASE"/>
    <property type="match status" value="1"/>
</dbReference>
<name>A0ABW8RDA9_9BACI</name>
<keyword evidence="3" id="KW-0808">Transferase</keyword>
<evidence type="ECO:0000259" key="4">
    <source>
        <dbReference type="Pfam" id="PF06925"/>
    </source>
</evidence>
<comment type="caution">
    <text evidence="5">The sequence shown here is derived from an EMBL/GenBank/DDBJ whole genome shotgun (WGS) entry which is preliminary data.</text>
</comment>
<gene>
    <name evidence="5" type="ORF">ACJEBI_01655</name>
</gene>
<keyword evidence="6" id="KW-1185">Reference proteome</keyword>
<protein>
    <submittedName>
        <fullName evidence="5">MGDG synthase family glycosyltransferase</fullName>
    </submittedName>
</protein>
<reference evidence="5 6" key="1">
    <citation type="submission" date="2024-11" db="EMBL/GenBank/DDBJ databases">
        <authorList>
            <person name="Lucas J.A."/>
        </authorList>
    </citation>
    <scope>NUCLEOTIDE SEQUENCE [LARGE SCALE GENOMIC DNA]</scope>
    <source>
        <strain evidence="5 6">Z 5.4</strain>
    </source>
</reference>
<evidence type="ECO:0000313" key="6">
    <source>
        <dbReference type="Proteomes" id="UP001623041"/>
    </source>
</evidence>
<accession>A0ABW8RDA9</accession>